<feature type="compositionally biased region" description="Polar residues" evidence="7">
    <location>
        <begin position="93"/>
        <end position="104"/>
    </location>
</feature>
<dbReference type="PANTHER" id="PTHR24323">
    <property type="entry name" value="CEH-10 HOMEODOMAIN-CONTAINING HOMOLOG"/>
    <property type="match status" value="1"/>
</dbReference>
<feature type="compositionally biased region" description="Polar residues" evidence="7">
    <location>
        <begin position="384"/>
        <end position="403"/>
    </location>
</feature>
<evidence type="ECO:0000313" key="10">
    <source>
        <dbReference type="Proteomes" id="UP000281245"/>
    </source>
</evidence>
<dbReference type="InterPro" id="IPR001356">
    <property type="entry name" value="HD"/>
</dbReference>
<evidence type="ECO:0000256" key="3">
    <source>
        <dbReference type="ARBA" id="ARBA00023155"/>
    </source>
</evidence>
<dbReference type="AlphaFoldDB" id="A0A3M6XID7"/>
<proteinExistence type="predicted"/>
<dbReference type="PROSITE" id="PS50071">
    <property type="entry name" value="HOMEOBOX_2"/>
    <property type="match status" value="1"/>
</dbReference>
<dbReference type="CDD" id="cd00086">
    <property type="entry name" value="homeodomain"/>
    <property type="match status" value="1"/>
</dbReference>
<dbReference type="GO" id="GO:0000981">
    <property type="term" value="F:DNA-binding transcription factor activity, RNA polymerase II-specific"/>
    <property type="evidence" value="ECO:0007669"/>
    <property type="project" value="InterPro"/>
</dbReference>
<feature type="DNA-binding region" description="Homeobox" evidence="5">
    <location>
        <begin position="112"/>
        <end position="171"/>
    </location>
</feature>
<sequence>MEDGGGWVARRAKPAPRIFPAQVASHSTEARRLNIQSHLQASHPVWQHNLTTNASGTIWPRLYHSMDDSSSMAHGSHDAESSWNPRNSYEFMNHSNTSLPNLQSHIDDKPLARQKRKRTSPEDQAVLEAAYKRDPKPDKNARLDIVNQVSMGEKEVQIWFQNRRQSSRRKSRPLLPHEIAQYQMVKSSQTTGGDTTSAEPSSDLPEIQADAASEEQGERQQNIHGPARGAQPAVTEVRRQSTTGYEHPPAVVAPMQPAGPAIDSRATSDATHPESSARPRVPGIPAPWEQPGQHLGYLANHRSVESLRQNDADQSFAPILAPTGGAPLPEPRRRLKKTASTVRLSMSFDGNATVTTKNGEEPSPPRSQQVMLPSASATPLPAPQFSSSPAQRDPTSATRNSLQRSASGRSRDSRAWEFWCDKDARSELEDKAEKDASGSAADAIGLLRSASGRSVLGNLTSKRNSLLSRTQSEIKRHKPNSKRPTLQRSNTSSGRLQAEHPQTNATSKKPRTKLKQSESAISISIPGNESDKENWSPERDQVLSSQPSSQPVAGSDPPNRRPVLGEKRNAANTFRPGESGVTSTKRKAARLEGDTNDPEKDTELAAFMHRQRKSNSTSSEDDLDCVQGLLSLSQGNWR</sequence>
<gene>
    <name evidence="9" type="ORF">D0869_00273</name>
</gene>
<name>A0A3M6XID7_HORWE</name>
<feature type="region of interest" description="Disordered" evidence="7">
    <location>
        <begin position="183"/>
        <end position="416"/>
    </location>
</feature>
<dbReference type="PROSITE" id="PS00027">
    <property type="entry name" value="HOMEOBOX_1"/>
    <property type="match status" value="1"/>
</dbReference>
<dbReference type="Gene3D" id="1.10.10.60">
    <property type="entry name" value="Homeodomain-like"/>
    <property type="match status" value="1"/>
</dbReference>
<keyword evidence="2 5" id="KW-0238">DNA-binding</keyword>
<evidence type="ECO:0000256" key="7">
    <source>
        <dbReference type="SAM" id="MobiDB-lite"/>
    </source>
</evidence>
<dbReference type="GO" id="GO:0005634">
    <property type="term" value="C:nucleus"/>
    <property type="evidence" value="ECO:0007669"/>
    <property type="project" value="UniProtKB-SubCell"/>
</dbReference>
<comment type="caution">
    <text evidence="9">The sequence shown here is derived from an EMBL/GenBank/DDBJ whole genome shotgun (WGS) entry which is preliminary data.</text>
</comment>
<feature type="compositionally biased region" description="Basic and acidic residues" evidence="7">
    <location>
        <begin position="529"/>
        <end position="541"/>
    </location>
</feature>
<dbReference type="EMBL" id="QWIJ01000007">
    <property type="protein sequence ID" value="RMX90210.1"/>
    <property type="molecule type" value="Genomic_DNA"/>
</dbReference>
<dbReference type="InterPro" id="IPR051775">
    <property type="entry name" value="Homeobox_domain"/>
</dbReference>
<comment type="subcellular location">
    <subcellularLocation>
        <location evidence="1 5 6">Nucleus</location>
    </subcellularLocation>
</comment>
<evidence type="ECO:0000256" key="4">
    <source>
        <dbReference type="ARBA" id="ARBA00023242"/>
    </source>
</evidence>
<keyword evidence="3 5" id="KW-0371">Homeobox</keyword>
<feature type="domain" description="Homeobox" evidence="8">
    <location>
        <begin position="110"/>
        <end position="170"/>
    </location>
</feature>
<keyword evidence="4 5" id="KW-0539">Nucleus</keyword>
<evidence type="ECO:0000256" key="6">
    <source>
        <dbReference type="RuleBase" id="RU000682"/>
    </source>
</evidence>
<evidence type="ECO:0000256" key="2">
    <source>
        <dbReference type="ARBA" id="ARBA00023125"/>
    </source>
</evidence>
<dbReference type="InterPro" id="IPR017970">
    <property type="entry name" value="Homeobox_CS"/>
</dbReference>
<feature type="compositionally biased region" description="Polar residues" evidence="7">
    <location>
        <begin position="338"/>
        <end position="357"/>
    </location>
</feature>
<feature type="compositionally biased region" description="Polar residues" evidence="7">
    <location>
        <begin position="517"/>
        <end position="527"/>
    </location>
</feature>
<feature type="compositionally biased region" description="Basic and acidic residues" evidence="7">
    <location>
        <begin position="589"/>
        <end position="601"/>
    </location>
</feature>
<organism evidence="9 10">
    <name type="scientific">Hortaea werneckii</name>
    <name type="common">Black yeast</name>
    <name type="synonym">Cladosporium werneckii</name>
    <dbReference type="NCBI Taxonomy" id="91943"/>
    <lineage>
        <taxon>Eukaryota</taxon>
        <taxon>Fungi</taxon>
        <taxon>Dikarya</taxon>
        <taxon>Ascomycota</taxon>
        <taxon>Pezizomycotina</taxon>
        <taxon>Dothideomycetes</taxon>
        <taxon>Dothideomycetidae</taxon>
        <taxon>Mycosphaerellales</taxon>
        <taxon>Teratosphaeriaceae</taxon>
        <taxon>Hortaea</taxon>
    </lineage>
</organism>
<evidence type="ECO:0000256" key="5">
    <source>
        <dbReference type="PROSITE-ProRule" id="PRU00108"/>
    </source>
</evidence>
<protein>
    <recommendedName>
        <fullName evidence="8">Homeobox domain-containing protein</fullName>
    </recommendedName>
</protein>
<dbReference type="Pfam" id="PF00046">
    <property type="entry name" value="Homeodomain"/>
    <property type="match status" value="1"/>
</dbReference>
<evidence type="ECO:0000256" key="1">
    <source>
        <dbReference type="ARBA" id="ARBA00004123"/>
    </source>
</evidence>
<feature type="compositionally biased region" description="Polar residues" evidence="7">
    <location>
        <begin position="457"/>
        <end position="471"/>
    </location>
</feature>
<dbReference type="OrthoDB" id="6159439at2759"/>
<dbReference type="InterPro" id="IPR009057">
    <property type="entry name" value="Homeodomain-like_sf"/>
</dbReference>
<accession>A0A3M6XID7</accession>
<evidence type="ECO:0000259" key="8">
    <source>
        <dbReference type="PROSITE" id="PS50071"/>
    </source>
</evidence>
<evidence type="ECO:0000313" key="9">
    <source>
        <dbReference type="EMBL" id="RMX90210.1"/>
    </source>
</evidence>
<feature type="compositionally biased region" description="Polar residues" evidence="7">
    <location>
        <begin position="184"/>
        <end position="200"/>
    </location>
</feature>
<feature type="region of interest" description="Disordered" evidence="7">
    <location>
        <begin position="68"/>
        <end position="105"/>
    </location>
</feature>
<dbReference type="PANTHER" id="PTHR24323:SF7">
    <property type="entry name" value="HOMEOBOX DOMAIN-CONTAINING PROTEIN"/>
    <property type="match status" value="1"/>
</dbReference>
<reference evidence="9 10" key="1">
    <citation type="journal article" date="2018" name="BMC Genomics">
        <title>Genomic evidence for intraspecific hybridization in a clonal and extremely halotolerant yeast.</title>
        <authorList>
            <person name="Gostincar C."/>
            <person name="Stajich J.E."/>
            <person name="Zupancic J."/>
            <person name="Zalar P."/>
            <person name="Gunde-Cimerman N."/>
        </authorList>
    </citation>
    <scope>NUCLEOTIDE SEQUENCE [LARGE SCALE GENOMIC DNA]</scope>
    <source>
        <strain evidence="9 10">EXF-6656</strain>
    </source>
</reference>
<feature type="region of interest" description="Disordered" evidence="7">
    <location>
        <begin position="447"/>
        <end position="601"/>
    </location>
</feature>
<dbReference type="GO" id="GO:0000976">
    <property type="term" value="F:transcription cis-regulatory region binding"/>
    <property type="evidence" value="ECO:0007669"/>
    <property type="project" value="TreeGrafter"/>
</dbReference>
<feature type="compositionally biased region" description="Polar residues" evidence="7">
    <location>
        <begin position="482"/>
        <end position="507"/>
    </location>
</feature>
<feature type="compositionally biased region" description="Basic and acidic residues" evidence="7">
    <location>
        <begin position="302"/>
        <end position="311"/>
    </location>
</feature>
<dbReference type="SUPFAM" id="SSF46689">
    <property type="entry name" value="Homeodomain-like"/>
    <property type="match status" value="1"/>
</dbReference>
<dbReference type="SMART" id="SM00389">
    <property type="entry name" value="HOX"/>
    <property type="match status" value="1"/>
</dbReference>
<dbReference type="Proteomes" id="UP000281245">
    <property type="component" value="Unassembled WGS sequence"/>
</dbReference>